<gene>
    <name evidence="1" type="ORF">JYK00_02030</name>
</gene>
<evidence type="ECO:0000313" key="2">
    <source>
        <dbReference type="Proteomes" id="UP000671862"/>
    </source>
</evidence>
<dbReference type="Proteomes" id="UP000671862">
    <property type="component" value="Chromosome"/>
</dbReference>
<name>A0ABX7S802_9BACT</name>
<sequence>MLSIFHSSGQFKISRTLLSDTREGSICDAKFDMKFTKVTNQLMYCVKAINVPTVTVPRNISQPPIKSIPISAARVIAYVNSP</sequence>
<accession>A0ABX7S802</accession>
<dbReference type="RefSeq" id="WP_207567058.1">
    <property type="nucleotide sequence ID" value="NZ_CP071446.1"/>
</dbReference>
<evidence type="ECO:0000313" key="1">
    <source>
        <dbReference type="EMBL" id="QTA38339.1"/>
    </source>
</evidence>
<dbReference type="EMBL" id="CP071446">
    <property type="protein sequence ID" value="QTA38339.1"/>
    <property type="molecule type" value="Genomic_DNA"/>
</dbReference>
<organism evidence="1 2">
    <name type="scientific">Thermosipho ferrireducens</name>
    <dbReference type="NCBI Taxonomy" id="2571116"/>
    <lineage>
        <taxon>Bacteria</taxon>
        <taxon>Thermotogati</taxon>
        <taxon>Thermotogota</taxon>
        <taxon>Thermotogae</taxon>
        <taxon>Thermotogales</taxon>
        <taxon>Fervidobacteriaceae</taxon>
        <taxon>Thermosipho</taxon>
    </lineage>
</organism>
<keyword evidence="2" id="KW-1185">Reference proteome</keyword>
<reference evidence="1 2" key="1">
    <citation type="submission" date="2021-03" db="EMBL/GenBank/DDBJ databases">
        <title>Thermosipho ferrireducens sp.nov., an anaerobic thermophilic iron-reducing bacterium isolated from a deep-sea hydrothermal sulfide deposits.</title>
        <authorList>
            <person name="Zeng X."/>
            <person name="Chen Y."/>
            <person name="Shao Z."/>
        </authorList>
    </citation>
    <scope>NUCLEOTIDE SEQUENCE [LARGE SCALE GENOMIC DNA]</scope>
    <source>
        <strain evidence="1 2">JL129W03</strain>
    </source>
</reference>
<protein>
    <submittedName>
        <fullName evidence="1">Uncharacterized protein</fullName>
    </submittedName>
</protein>
<proteinExistence type="predicted"/>